<feature type="domain" description="SusD-like N-terminal" evidence="8">
    <location>
        <begin position="95"/>
        <end position="233"/>
    </location>
</feature>
<dbReference type="RefSeq" id="WP_011965700.1">
    <property type="nucleotide sequence ID" value="NZ_JNHM01000081.1"/>
</dbReference>
<dbReference type="GO" id="GO:0009279">
    <property type="term" value="C:cell outer membrane"/>
    <property type="evidence" value="ECO:0007669"/>
    <property type="project" value="UniProtKB-SubCell"/>
</dbReference>
<evidence type="ECO:0000256" key="5">
    <source>
        <dbReference type="ARBA" id="ARBA00023237"/>
    </source>
</evidence>
<evidence type="ECO:0000256" key="4">
    <source>
        <dbReference type="ARBA" id="ARBA00023136"/>
    </source>
</evidence>
<keyword evidence="5" id="KW-0998">Cell outer membrane</keyword>
<gene>
    <name evidence="9" type="ORF">M099_3299</name>
</gene>
<dbReference type="CDD" id="cd08977">
    <property type="entry name" value="SusD"/>
    <property type="match status" value="1"/>
</dbReference>
<evidence type="ECO:0008006" key="11">
    <source>
        <dbReference type="Google" id="ProtNLM"/>
    </source>
</evidence>
<evidence type="ECO:0000259" key="7">
    <source>
        <dbReference type="Pfam" id="PF07980"/>
    </source>
</evidence>
<keyword evidence="4" id="KW-0472">Membrane</keyword>
<keyword evidence="3 6" id="KW-0732">Signal</keyword>
<dbReference type="PROSITE" id="PS51257">
    <property type="entry name" value="PROKAR_LIPOPROTEIN"/>
    <property type="match status" value="1"/>
</dbReference>
<evidence type="ECO:0000256" key="2">
    <source>
        <dbReference type="ARBA" id="ARBA00006275"/>
    </source>
</evidence>
<dbReference type="InterPro" id="IPR012944">
    <property type="entry name" value="SusD_RagB_dom"/>
</dbReference>
<dbReference type="Gene3D" id="1.25.40.390">
    <property type="match status" value="1"/>
</dbReference>
<evidence type="ECO:0000256" key="1">
    <source>
        <dbReference type="ARBA" id="ARBA00004442"/>
    </source>
</evidence>
<dbReference type="AlphaFoldDB" id="A0A069S984"/>
<evidence type="ECO:0000313" key="9">
    <source>
        <dbReference type="EMBL" id="KDS48466.1"/>
    </source>
</evidence>
<dbReference type="DNASU" id="5303656"/>
<evidence type="ECO:0000313" key="10">
    <source>
        <dbReference type="Proteomes" id="UP000027661"/>
    </source>
</evidence>
<name>A0A069S984_PHOVU</name>
<evidence type="ECO:0000259" key="8">
    <source>
        <dbReference type="Pfam" id="PF14322"/>
    </source>
</evidence>
<comment type="caution">
    <text evidence="9">The sequence shown here is derived from an EMBL/GenBank/DDBJ whole genome shotgun (WGS) entry which is preliminary data.</text>
</comment>
<dbReference type="GeneID" id="5303656"/>
<sequence>MKKIYLSIVAAVSLMFVSCTADWLNTDPSTAVPSDDAIKNIDDAQVALNGIYRLASAHSYYGDNYLYYADCRGEDVQARINKGAGRRVSPYYFFDVTADDNFNITLVWNQPYKVIHQANSLIEKLDAGNAGNARPEEVARIKSEALAMRGLALFDLTRLFGMPYTLDNGASLGVPIEIQTTLEDHAPERNTVAQCYEQVLKDLNDALGGLTKEKHDAYMNYWSVKALLSRVYLYMNDNENALKCAEEVINDNGGIYRLFTHDEYPSVWGKDFNSESLFEFYFTMSEPSGGSGGEGAPMVYADNVKDWNNLILTKAYLDLLNEDPEDVRHVFPHLPENAVADTLPVAAKGQPKYLIKYPGKSGSVTDAVSTVNPQDNDLCILRLSEVYLNAAEAAFKIGNTEKALTYLNAIVTRANPAKSVTSADLSLERILKERRKELVGEGHAFFDYMRNGKSVDRSGGWHLTMPEDARVIAPSDPRVALPIPQTEIDANPNIVQNPR</sequence>
<feature type="signal peptide" evidence="6">
    <location>
        <begin position="1"/>
        <end position="21"/>
    </location>
</feature>
<dbReference type="InterPro" id="IPR033985">
    <property type="entry name" value="SusD-like_N"/>
</dbReference>
<evidence type="ECO:0000256" key="3">
    <source>
        <dbReference type="ARBA" id="ARBA00022729"/>
    </source>
</evidence>
<reference evidence="9 10" key="1">
    <citation type="submission" date="2014-04" db="EMBL/GenBank/DDBJ databases">
        <authorList>
            <person name="Sears C."/>
            <person name="Carroll K."/>
            <person name="Sack B.R."/>
            <person name="Qadri F."/>
            <person name="Myers L.L."/>
            <person name="Chung G.-T."/>
            <person name="Escheverria P."/>
            <person name="Fraser C.M."/>
            <person name="Sadzewicz L."/>
            <person name="Shefchek K.A."/>
            <person name="Tallon L."/>
            <person name="Das S.P."/>
            <person name="Daugherty S."/>
            <person name="Mongodin E.F."/>
        </authorList>
    </citation>
    <scope>NUCLEOTIDE SEQUENCE [LARGE SCALE GENOMIC DNA]</scope>
    <source>
        <strain evidence="9 10">3975 RP4</strain>
    </source>
</reference>
<comment type="subcellular location">
    <subcellularLocation>
        <location evidence="1">Cell outer membrane</location>
    </subcellularLocation>
</comment>
<dbReference type="Proteomes" id="UP000027661">
    <property type="component" value="Unassembled WGS sequence"/>
</dbReference>
<dbReference type="SUPFAM" id="SSF48452">
    <property type="entry name" value="TPR-like"/>
    <property type="match status" value="1"/>
</dbReference>
<organism evidence="9 10">
    <name type="scientific">Phocaeicola vulgatus str. 3975 RP4</name>
    <dbReference type="NCBI Taxonomy" id="1339352"/>
    <lineage>
        <taxon>Bacteria</taxon>
        <taxon>Pseudomonadati</taxon>
        <taxon>Bacteroidota</taxon>
        <taxon>Bacteroidia</taxon>
        <taxon>Bacteroidales</taxon>
        <taxon>Bacteroidaceae</taxon>
        <taxon>Phocaeicola</taxon>
    </lineage>
</organism>
<evidence type="ECO:0000256" key="6">
    <source>
        <dbReference type="SAM" id="SignalP"/>
    </source>
</evidence>
<accession>A0A069S984</accession>
<dbReference type="Pfam" id="PF07980">
    <property type="entry name" value="SusD_RagB"/>
    <property type="match status" value="1"/>
</dbReference>
<dbReference type="Gene3D" id="1.25.40.900">
    <property type="match status" value="1"/>
</dbReference>
<comment type="similarity">
    <text evidence="2">Belongs to the SusD family.</text>
</comment>
<proteinExistence type="inferred from homology"/>
<dbReference type="EMBL" id="JNHM01000081">
    <property type="protein sequence ID" value="KDS48466.1"/>
    <property type="molecule type" value="Genomic_DNA"/>
</dbReference>
<feature type="domain" description="RagB/SusD" evidence="7">
    <location>
        <begin position="365"/>
        <end position="498"/>
    </location>
</feature>
<dbReference type="Pfam" id="PF14322">
    <property type="entry name" value="SusD-like_3"/>
    <property type="match status" value="1"/>
</dbReference>
<feature type="chain" id="PRO_5001666221" description="RagB/SusD family nutrient uptake outer membrane protein" evidence="6">
    <location>
        <begin position="22"/>
        <end position="499"/>
    </location>
</feature>
<dbReference type="Gene3D" id="2.20.20.130">
    <property type="match status" value="1"/>
</dbReference>
<dbReference type="InterPro" id="IPR011990">
    <property type="entry name" value="TPR-like_helical_dom_sf"/>
</dbReference>
<protein>
    <recommendedName>
        <fullName evidence="11">RagB/SusD family nutrient uptake outer membrane protein</fullName>
    </recommendedName>
</protein>
<dbReference type="PATRIC" id="fig|1339352.3.peg.3134"/>